<keyword evidence="3" id="KW-1185">Reference proteome</keyword>
<feature type="signal peptide" evidence="1">
    <location>
        <begin position="1"/>
        <end position="23"/>
    </location>
</feature>
<accession>A0ABT4UJD8</accession>
<dbReference type="InterPro" id="IPR011250">
    <property type="entry name" value="OMP/PagP_B-barrel"/>
</dbReference>
<name>A0ABT4UJD8_9BACT</name>
<dbReference type="Proteomes" id="UP001210231">
    <property type="component" value="Unassembled WGS sequence"/>
</dbReference>
<sequence>MKHKFRKIPVLLIAFSLSLFANAQKNTIGLSIGFGKDYNYYKDSDVKPNFIAHYDRNEVVTFGNWGSLSIGAMYAYKSAEYSLSTTKANWKNNIFGLRPALHFNVDKSKKLDIYAGTFLGIRFSKYEERIDGTAGQIHYSDKKSTFTAGYFGGASYKFIKQLSVFAEAGNDISNFRTGLQFHF</sequence>
<reference evidence="2 3" key="1">
    <citation type="submission" date="2022-12" db="EMBL/GenBank/DDBJ databases">
        <title>Chitinophagaceae gen. sp. nov., a new member of the family Chitinophagaceae, isolated from soil in a chemical factory.</title>
        <authorList>
            <person name="Ke Z."/>
        </authorList>
    </citation>
    <scope>NUCLEOTIDE SEQUENCE [LARGE SCALE GENOMIC DNA]</scope>
    <source>
        <strain evidence="2 3">LY-5</strain>
    </source>
</reference>
<feature type="chain" id="PRO_5047372871" evidence="1">
    <location>
        <begin position="24"/>
        <end position="183"/>
    </location>
</feature>
<dbReference type="EMBL" id="JAQGEF010000008">
    <property type="protein sequence ID" value="MDA3614950.1"/>
    <property type="molecule type" value="Genomic_DNA"/>
</dbReference>
<proteinExistence type="predicted"/>
<dbReference type="RefSeq" id="WP_407031273.1">
    <property type="nucleotide sequence ID" value="NZ_JAQGEF010000008.1"/>
</dbReference>
<organism evidence="2 3">
    <name type="scientific">Polluticaenibacter yanchengensis</name>
    <dbReference type="NCBI Taxonomy" id="3014562"/>
    <lineage>
        <taxon>Bacteria</taxon>
        <taxon>Pseudomonadati</taxon>
        <taxon>Bacteroidota</taxon>
        <taxon>Chitinophagia</taxon>
        <taxon>Chitinophagales</taxon>
        <taxon>Chitinophagaceae</taxon>
        <taxon>Polluticaenibacter</taxon>
    </lineage>
</organism>
<comment type="caution">
    <text evidence="2">The sequence shown here is derived from an EMBL/GenBank/DDBJ whole genome shotgun (WGS) entry which is preliminary data.</text>
</comment>
<gene>
    <name evidence="2" type="ORF">O3P16_09035</name>
</gene>
<evidence type="ECO:0000256" key="1">
    <source>
        <dbReference type="SAM" id="SignalP"/>
    </source>
</evidence>
<evidence type="ECO:0000313" key="2">
    <source>
        <dbReference type="EMBL" id="MDA3614950.1"/>
    </source>
</evidence>
<dbReference type="SUPFAM" id="SSF56925">
    <property type="entry name" value="OMPA-like"/>
    <property type="match status" value="1"/>
</dbReference>
<protein>
    <submittedName>
        <fullName evidence="2">Outer membrane beta-barrel protein</fullName>
    </submittedName>
</protein>
<evidence type="ECO:0000313" key="3">
    <source>
        <dbReference type="Proteomes" id="UP001210231"/>
    </source>
</evidence>
<keyword evidence="1" id="KW-0732">Signal</keyword>